<sequence length="519" mass="59100">MKYRESNIDRSLRKWFIKEFNCANLRGIDIPTGSIRGLSSLAIKFDYPLTAIAGKNGAGKSTLLALACCAFHNTNKGFSLPNRKQNYYTFADFFIQHKDEIPPTGIKILYAIAHNNWRVSERNPDKVKIGYQARTKSKGGKWNDYSLRVERNVVFIGIERIVPHSEKSQSKSYRRQFKSLPPKGWETKTKDSVGYILGKEYENFEMTYHSKYKLPIAQSNGVLYSGFNMGAGENALFEIFSTINSCPEGTLFVIDEIELGLHAEAQKRFITKLKEVCLDKKAQIIFTTHSKEIFDCLPEEARIYIERVGKKCIATTGISSEYAFSKLSNENIPEAEILVEDKIAKSIINSILPISARSRLRIEIVGSATALCVQLAALNRRSNPPNTLVIYDGDQRKKEKDHRAHTKKISETQDQEFDTWFDKKIGYLPGTTWPEKWLLSESKTEVEALSNELGLNEQETLQLIDSSIQAGKHKEFYHLSRSVGLSEEIVIHTICKIVAKSKPQLFEDIFLRINKLFDQ</sequence>
<dbReference type="OrthoDB" id="5959617at2"/>
<gene>
    <name evidence="3" type="ORF">NCTC10899_02043</name>
</gene>
<dbReference type="Gene3D" id="3.40.50.300">
    <property type="entry name" value="P-loop containing nucleotide triphosphate hydrolases"/>
    <property type="match status" value="1"/>
</dbReference>
<dbReference type="RefSeq" id="WP_115291059.1">
    <property type="nucleotide sequence ID" value="NZ_JARHXN010000054.1"/>
</dbReference>
<dbReference type="PANTHER" id="PTHR43581:SF4">
    <property type="entry name" value="ATP_GTP PHOSPHATASE"/>
    <property type="match status" value="1"/>
</dbReference>
<reference evidence="3 4" key="1">
    <citation type="submission" date="2018-06" db="EMBL/GenBank/DDBJ databases">
        <authorList>
            <consortium name="Pathogen Informatics"/>
            <person name="Doyle S."/>
        </authorList>
    </citation>
    <scope>NUCLEOTIDE SEQUENCE [LARGE SCALE GENOMIC DNA]</scope>
    <source>
        <strain evidence="3 4">NCTC10899</strain>
    </source>
</reference>
<evidence type="ECO:0000313" key="3">
    <source>
        <dbReference type="EMBL" id="SUD39238.1"/>
    </source>
</evidence>
<accession>A0A379ISE5</accession>
<dbReference type="EMBL" id="UGUU01000001">
    <property type="protein sequence ID" value="SUD39238.1"/>
    <property type="molecule type" value="Genomic_DNA"/>
</dbReference>
<evidence type="ECO:0000259" key="2">
    <source>
        <dbReference type="Pfam" id="PF13476"/>
    </source>
</evidence>
<name>A0A379ISE5_ECTME</name>
<proteinExistence type="predicted"/>
<dbReference type="Pfam" id="PF13175">
    <property type="entry name" value="AAA_15"/>
    <property type="match status" value="1"/>
</dbReference>
<dbReference type="PANTHER" id="PTHR43581">
    <property type="entry name" value="ATP/GTP PHOSPHATASE"/>
    <property type="match status" value="1"/>
</dbReference>
<organism evidence="3 4">
    <name type="scientific">Ectopseudomonas mendocina</name>
    <name type="common">Pseudomonas mendocina</name>
    <dbReference type="NCBI Taxonomy" id="300"/>
    <lineage>
        <taxon>Bacteria</taxon>
        <taxon>Pseudomonadati</taxon>
        <taxon>Pseudomonadota</taxon>
        <taxon>Gammaproteobacteria</taxon>
        <taxon>Pseudomonadales</taxon>
        <taxon>Pseudomonadaceae</taxon>
        <taxon>Ectopseudomonas</taxon>
    </lineage>
</organism>
<keyword evidence="3" id="KW-0547">Nucleotide-binding</keyword>
<dbReference type="Proteomes" id="UP000254260">
    <property type="component" value="Unassembled WGS sequence"/>
</dbReference>
<dbReference type="GO" id="GO:0005524">
    <property type="term" value="F:ATP binding"/>
    <property type="evidence" value="ECO:0007669"/>
    <property type="project" value="UniProtKB-KW"/>
</dbReference>
<protein>
    <submittedName>
        <fullName evidence="3">Predicted ATP-binding protein involved in virulence</fullName>
    </submittedName>
</protein>
<dbReference type="InterPro" id="IPR027417">
    <property type="entry name" value="P-loop_NTPase"/>
</dbReference>
<feature type="domain" description="Rad50/SbcC-type AAA" evidence="2">
    <location>
        <begin position="36"/>
        <end position="144"/>
    </location>
</feature>
<feature type="domain" description="Endonuclease GajA/Old nuclease/RecF-like AAA" evidence="1">
    <location>
        <begin position="248"/>
        <end position="293"/>
    </location>
</feature>
<evidence type="ECO:0000259" key="1">
    <source>
        <dbReference type="Pfam" id="PF13175"/>
    </source>
</evidence>
<evidence type="ECO:0000313" key="4">
    <source>
        <dbReference type="Proteomes" id="UP000254260"/>
    </source>
</evidence>
<dbReference type="InterPro" id="IPR051396">
    <property type="entry name" value="Bact_Antivir_Def_Nuclease"/>
</dbReference>
<dbReference type="Pfam" id="PF13476">
    <property type="entry name" value="AAA_23"/>
    <property type="match status" value="1"/>
</dbReference>
<dbReference type="AlphaFoldDB" id="A0A379ISE5"/>
<dbReference type="InterPro" id="IPR038729">
    <property type="entry name" value="Rad50/SbcC_AAA"/>
</dbReference>
<dbReference type="SUPFAM" id="SSF52540">
    <property type="entry name" value="P-loop containing nucleoside triphosphate hydrolases"/>
    <property type="match status" value="1"/>
</dbReference>
<keyword evidence="3" id="KW-0067">ATP-binding</keyword>
<dbReference type="InterPro" id="IPR041685">
    <property type="entry name" value="AAA_GajA/Old/RecF-like"/>
</dbReference>